<evidence type="ECO:0000256" key="1">
    <source>
        <dbReference type="ARBA" id="ARBA00022729"/>
    </source>
</evidence>
<dbReference type="GO" id="GO:0030288">
    <property type="term" value="C:outer membrane-bounded periplasmic space"/>
    <property type="evidence" value="ECO:0007669"/>
    <property type="project" value="TreeGrafter"/>
</dbReference>
<evidence type="ECO:0000313" key="3">
    <source>
        <dbReference type="Proteomes" id="UP000599578"/>
    </source>
</evidence>
<dbReference type="Gene3D" id="3.40.190.10">
    <property type="entry name" value="Periplasmic binding protein-like II"/>
    <property type="match status" value="2"/>
</dbReference>
<dbReference type="RefSeq" id="WP_188861476.1">
    <property type="nucleotide sequence ID" value="NZ_BMLT01000007.1"/>
</dbReference>
<name>A0A917ZKA8_9GAMM</name>
<comment type="caution">
    <text evidence="2">The sequence shown here is derived from an EMBL/GenBank/DDBJ whole genome shotgun (WGS) entry which is preliminary data.</text>
</comment>
<accession>A0A917ZKA8</accession>
<evidence type="ECO:0000313" key="2">
    <source>
        <dbReference type="EMBL" id="GGO84461.1"/>
    </source>
</evidence>
<dbReference type="PANTHER" id="PTHR30006">
    <property type="entry name" value="THIAMINE-BINDING PERIPLASMIC PROTEIN-RELATED"/>
    <property type="match status" value="1"/>
</dbReference>
<dbReference type="EMBL" id="BMLT01000007">
    <property type="protein sequence ID" value="GGO84461.1"/>
    <property type="molecule type" value="Genomic_DNA"/>
</dbReference>
<dbReference type="Proteomes" id="UP000599578">
    <property type="component" value="Unassembled WGS sequence"/>
</dbReference>
<proteinExistence type="predicted"/>
<reference evidence="2 3" key="1">
    <citation type="journal article" date="2014" name="Int. J. Syst. Evol. Microbiol.">
        <title>Complete genome sequence of Corynebacterium casei LMG S-19264T (=DSM 44701T), isolated from a smear-ripened cheese.</title>
        <authorList>
            <consortium name="US DOE Joint Genome Institute (JGI-PGF)"/>
            <person name="Walter F."/>
            <person name="Albersmeier A."/>
            <person name="Kalinowski J."/>
            <person name="Ruckert C."/>
        </authorList>
    </citation>
    <scope>NUCLEOTIDE SEQUENCE [LARGE SCALE GENOMIC DNA]</scope>
    <source>
        <strain evidence="2 3">CGMCC 1.7286</strain>
    </source>
</reference>
<keyword evidence="1" id="KW-0732">Signal</keyword>
<dbReference type="AlphaFoldDB" id="A0A917ZKA8"/>
<dbReference type="SUPFAM" id="SSF53850">
    <property type="entry name" value="Periplasmic binding protein-like II"/>
    <property type="match status" value="1"/>
</dbReference>
<dbReference type="Pfam" id="PF13531">
    <property type="entry name" value="SBP_bac_11"/>
    <property type="match status" value="1"/>
</dbReference>
<dbReference type="PANTHER" id="PTHR30006:SF25">
    <property type="entry name" value="PHOSPHOGLYCERATE TRANSPORT REGULATORY PROTEIN PGTC"/>
    <property type="match status" value="1"/>
</dbReference>
<gene>
    <name evidence="2" type="primary">afuA</name>
    <name evidence="2" type="ORF">GCM10011348_30770</name>
</gene>
<organism evidence="2 3">
    <name type="scientific">Marinobacterium nitratireducens</name>
    <dbReference type="NCBI Taxonomy" id="518897"/>
    <lineage>
        <taxon>Bacteria</taxon>
        <taxon>Pseudomonadati</taxon>
        <taxon>Pseudomonadota</taxon>
        <taxon>Gammaproteobacteria</taxon>
        <taxon>Oceanospirillales</taxon>
        <taxon>Oceanospirillaceae</taxon>
        <taxon>Marinobacterium</taxon>
    </lineage>
</organism>
<protein>
    <submittedName>
        <fullName evidence="2">Periplasmic iron-binding protein</fullName>
    </submittedName>
</protein>
<keyword evidence="3" id="KW-1185">Reference proteome</keyword>
<sequence length="362" mass="40565">MKRLPVFFLAILTAIVIGTAVGAGSLLADKVLDKAVDNSTGSELVIYGAVDRETIKSVFSAFLERHPQIALKYREFNSLDLYQYFLEHPDERPDLMLSSAMDLQFKLVNDGYAQRYSSEHTDRLPTRSKWRDELFGYAVEPIVIAINTDLLAGAPLPQSREQLLALIRNKDHLLDEKIGLPDIKSTGIGYLTWSYDSQLSRTYERLLEAFGIHHSRLYSDTRSMLRALTRGEIFIAYNALGSYTQAWSQEHPWIVPVLPTDYTTIVLRTAFIPKASRNPAEAKTFLDFLLSDIGQQLLTEHSSLIPVSGGPGNDSGSPTLFGASHSLLRPIPLGLELLLQTDTAKRQLLFDEWDSAMPHLSK</sequence>